<organism evidence="2 3">
    <name type="scientific">Glossina austeni</name>
    <name type="common">Savannah tsetse fly</name>
    <dbReference type="NCBI Taxonomy" id="7395"/>
    <lineage>
        <taxon>Eukaryota</taxon>
        <taxon>Metazoa</taxon>
        <taxon>Ecdysozoa</taxon>
        <taxon>Arthropoda</taxon>
        <taxon>Hexapoda</taxon>
        <taxon>Insecta</taxon>
        <taxon>Pterygota</taxon>
        <taxon>Neoptera</taxon>
        <taxon>Endopterygota</taxon>
        <taxon>Diptera</taxon>
        <taxon>Brachycera</taxon>
        <taxon>Muscomorpha</taxon>
        <taxon>Hippoboscoidea</taxon>
        <taxon>Glossinidae</taxon>
        <taxon>Glossina</taxon>
    </lineage>
</organism>
<dbReference type="VEuPathDB" id="VectorBase:GAUT017610"/>
<evidence type="ECO:0000256" key="1">
    <source>
        <dbReference type="SAM" id="MobiDB-lite"/>
    </source>
</evidence>
<feature type="region of interest" description="Disordered" evidence="1">
    <location>
        <begin position="131"/>
        <end position="159"/>
    </location>
</feature>
<evidence type="ECO:0000313" key="2">
    <source>
        <dbReference type="EnsemblMetazoa" id="GAUT017610-PA"/>
    </source>
</evidence>
<sequence>MAQIYDDEDCMKSSRLNLPDLPTDIVCTAVVGDSVLSVGRAAGGTGNGLTVDVVVKSQHSRSGNSLQRTSCKAPKIANHMLRQQERIFKFFILNRVMTLPVMTTIQTQRNVQMLTNNSCCVNNGGDGGCGGGGGGGAAVDDETRGPQATLTPQPMLLLS</sequence>
<proteinExistence type="predicted"/>
<reference evidence="2" key="1">
    <citation type="submission" date="2020-05" db="UniProtKB">
        <authorList>
            <consortium name="EnsemblMetazoa"/>
        </authorList>
    </citation>
    <scope>IDENTIFICATION</scope>
    <source>
        <strain evidence="2">TTRI</strain>
    </source>
</reference>
<keyword evidence="3" id="KW-1185">Reference proteome</keyword>
<evidence type="ECO:0000313" key="3">
    <source>
        <dbReference type="Proteomes" id="UP000078200"/>
    </source>
</evidence>
<protein>
    <submittedName>
        <fullName evidence="2">Uncharacterized protein</fullName>
    </submittedName>
</protein>
<dbReference type="EnsemblMetazoa" id="GAUT017610-RA">
    <property type="protein sequence ID" value="GAUT017610-PA"/>
    <property type="gene ID" value="GAUT017610"/>
</dbReference>
<accession>A0A1A9UVZ5</accession>
<dbReference type="AlphaFoldDB" id="A0A1A9UVZ5"/>
<name>A0A1A9UVZ5_GLOAU</name>
<dbReference type="Proteomes" id="UP000078200">
    <property type="component" value="Unassembled WGS sequence"/>
</dbReference>